<accession>A0AA41Y215</accession>
<evidence type="ECO:0000313" key="9">
    <source>
        <dbReference type="Proteomes" id="UP001163821"/>
    </source>
</evidence>
<protein>
    <submittedName>
        <fullName evidence="8">PspC domain-containing protein</fullName>
    </submittedName>
</protein>
<comment type="subcellular location">
    <subcellularLocation>
        <location evidence="1">Cell membrane</location>
        <topology evidence="1">Single-pass membrane protein</topology>
    </subcellularLocation>
</comment>
<feature type="transmembrane region" description="Helical" evidence="6">
    <location>
        <begin position="34"/>
        <end position="57"/>
    </location>
</feature>
<keyword evidence="5 6" id="KW-0472">Membrane</keyword>
<organism evidence="8 9">
    <name type="scientific">Gaoshiqia sediminis</name>
    <dbReference type="NCBI Taxonomy" id="2986998"/>
    <lineage>
        <taxon>Bacteria</taxon>
        <taxon>Pseudomonadati</taxon>
        <taxon>Bacteroidota</taxon>
        <taxon>Bacteroidia</taxon>
        <taxon>Marinilabiliales</taxon>
        <taxon>Prolixibacteraceae</taxon>
        <taxon>Gaoshiqia</taxon>
    </lineage>
</organism>
<comment type="caution">
    <text evidence="8">The sequence shown here is derived from an EMBL/GenBank/DDBJ whole genome shotgun (WGS) entry which is preliminary data.</text>
</comment>
<keyword evidence="4 6" id="KW-1133">Transmembrane helix</keyword>
<dbReference type="Proteomes" id="UP001163821">
    <property type="component" value="Unassembled WGS sequence"/>
</dbReference>
<evidence type="ECO:0000256" key="5">
    <source>
        <dbReference type="ARBA" id="ARBA00023136"/>
    </source>
</evidence>
<name>A0AA41Y215_9BACT</name>
<evidence type="ECO:0000256" key="1">
    <source>
        <dbReference type="ARBA" id="ARBA00004162"/>
    </source>
</evidence>
<dbReference type="PANTHER" id="PTHR33885">
    <property type="entry name" value="PHAGE SHOCK PROTEIN C"/>
    <property type="match status" value="1"/>
</dbReference>
<dbReference type="Pfam" id="PF04024">
    <property type="entry name" value="PspC"/>
    <property type="match status" value="1"/>
</dbReference>
<evidence type="ECO:0000313" key="8">
    <source>
        <dbReference type="EMBL" id="MCW0482024.1"/>
    </source>
</evidence>
<dbReference type="AlphaFoldDB" id="A0AA41Y215"/>
<gene>
    <name evidence="8" type="ORF">N2K84_04720</name>
</gene>
<reference evidence="8" key="1">
    <citation type="submission" date="2022-10" db="EMBL/GenBank/DDBJ databases">
        <title>Gaoshiqiia sediminis gen. nov., sp. nov., isolated from coastal sediment.</title>
        <authorList>
            <person name="Yu W.X."/>
            <person name="Mu D.S."/>
            <person name="Du J.Z."/>
            <person name="Liang Y.Q."/>
        </authorList>
    </citation>
    <scope>NUCLEOTIDE SEQUENCE</scope>
    <source>
        <strain evidence="8">A06</strain>
    </source>
</reference>
<evidence type="ECO:0000256" key="4">
    <source>
        <dbReference type="ARBA" id="ARBA00022989"/>
    </source>
</evidence>
<dbReference type="GO" id="GO:0005886">
    <property type="term" value="C:plasma membrane"/>
    <property type="evidence" value="ECO:0007669"/>
    <property type="project" value="UniProtKB-SubCell"/>
</dbReference>
<sequence length="67" mass="7355">MKRLAKSYDSVLAGVCGGISDYINPGLDPLIVRLAWFIISLFNPLMVLIYFILALVMPSPEIAGTKQ</sequence>
<keyword evidence="3 6" id="KW-0812">Transmembrane</keyword>
<evidence type="ECO:0000259" key="7">
    <source>
        <dbReference type="Pfam" id="PF04024"/>
    </source>
</evidence>
<evidence type="ECO:0000256" key="2">
    <source>
        <dbReference type="ARBA" id="ARBA00022475"/>
    </source>
</evidence>
<proteinExistence type="predicted"/>
<keyword evidence="9" id="KW-1185">Reference proteome</keyword>
<dbReference type="InterPro" id="IPR007168">
    <property type="entry name" value="Phageshock_PspC_N"/>
</dbReference>
<feature type="domain" description="Phage shock protein PspC N-terminal" evidence="7">
    <location>
        <begin position="2"/>
        <end position="59"/>
    </location>
</feature>
<evidence type="ECO:0000256" key="3">
    <source>
        <dbReference type="ARBA" id="ARBA00022692"/>
    </source>
</evidence>
<dbReference type="InterPro" id="IPR052027">
    <property type="entry name" value="PspC"/>
</dbReference>
<dbReference type="EMBL" id="JAPAAF010000004">
    <property type="protein sequence ID" value="MCW0482024.1"/>
    <property type="molecule type" value="Genomic_DNA"/>
</dbReference>
<dbReference type="PANTHER" id="PTHR33885:SF3">
    <property type="entry name" value="PHAGE SHOCK PROTEIN C"/>
    <property type="match status" value="1"/>
</dbReference>
<dbReference type="RefSeq" id="WP_282590629.1">
    <property type="nucleotide sequence ID" value="NZ_JAPAAF010000004.1"/>
</dbReference>
<evidence type="ECO:0000256" key="6">
    <source>
        <dbReference type="SAM" id="Phobius"/>
    </source>
</evidence>
<keyword evidence="2" id="KW-1003">Cell membrane</keyword>